<accession>A7KA22</accession>
<protein>
    <submittedName>
        <fullName evidence="1">Uncharacterized protein z762L</fullName>
    </submittedName>
</protein>
<dbReference type="EMBL" id="EF101928">
    <property type="protein sequence ID" value="ABT16896.1"/>
    <property type="molecule type" value="Genomic_DNA"/>
</dbReference>
<keyword evidence="2" id="KW-1185">Reference proteome</keyword>
<sequence>MRVVATDAEHCLARWVVQLHLIKLERAVERRDVDAHVLCVQKGFGGLDGVCEKNAGWQCAGIQNLGNFSL</sequence>
<proteinExistence type="predicted"/>
<dbReference type="Proteomes" id="UP000202420">
    <property type="component" value="Segment"/>
</dbReference>
<gene>
    <name evidence="1" type="primary">z762L</name>
    <name evidence="1" type="ORF">ATCV1_z762L</name>
</gene>
<dbReference type="KEGG" id="vg:5470295"/>
<name>A7KA22_9PHYC</name>
<dbReference type="GeneID" id="5470295"/>
<dbReference type="RefSeq" id="YP_001427243.1">
    <property type="nucleotide sequence ID" value="NC_008724.1"/>
</dbReference>
<evidence type="ECO:0000313" key="1">
    <source>
        <dbReference type="EMBL" id="ABT16896.1"/>
    </source>
</evidence>
<evidence type="ECO:0000313" key="2">
    <source>
        <dbReference type="Proteomes" id="UP000202420"/>
    </source>
</evidence>
<reference evidence="1 2" key="1">
    <citation type="submission" date="2006-09" db="EMBL/GenBank/DDBJ databases">
        <title>Sequence and annotation of the 288-kb ATCV-1 virus that infects an endosymbiotic Chlorella strain of the heliozoon Acanthocystis turfacea.</title>
        <authorList>
            <person name="Fitzgerald L.A."/>
            <person name="Graves M.V."/>
            <person name="Li X."/>
            <person name="Pfitzner A.J.P."/>
            <person name="Hartigan J."/>
            <person name="Van Etten J.L."/>
        </authorList>
    </citation>
    <scope>NUCLEOTIDE SEQUENCE [LARGE SCALE GENOMIC DNA]</scope>
    <source>
        <strain evidence="1 2">ATCV-1</strain>
    </source>
</reference>
<organism evidence="1 2">
    <name type="scientific">Chlorovirus heliozoae</name>
    <dbReference type="NCBI Taxonomy" id="322019"/>
    <lineage>
        <taxon>Viruses</taxon>
        <taxon>Varidnaviria</taxon>
        <taxon>Bamfordvirae</taxon>
        <taxon>Nucleocytoviricota</taxon>
        <taxon>Megaviricetes</taxon>
        <taxon>Algavirales</taxon>
        <taxon>Phycodnaviridae</taxon>
        <taxon>Chlorovirus</taxon>
    </lineage>
</organism>